<proteinExistence type="predicted"/>
<dbReference type="RefSeq" id="XP_001221484.1">
    <property type="nucleotide sequence ID" value="XM_001221483.1"/>
</dbReference>
<name>Q2H7H6_CHAGB</name>
<dbReference type="VEuPathDB" id="FungiDB:CHGG_05389"/>
<evidence type="ECO:0000313" key="2">
    <source>
        <dbReference type="Proteomes" id="UP000001056"/>
    </source>
</evidence>
<dbReference type="InParanoid" id="Q2H7H6"/>
<evidence type="ECO:0000313" key="1">
    <source>
        <dbReference type="EMBL" id="EAQ88770.1"/>
    </source>
</evidence>
<accession>Q2H7H6</accession>
<gene>
    <name evidence="1" type="ORF">CHGG_05389</name>
</gene>
<sequence>MPYLGTYIYMYLLYMYFPAVCEAPLRGTSVISYCFVNGLGNAEGPPVSVPLLSDQAHLQPTVLGTADHDENWGRDANSFQGDQLALIKLALLGDDELQGDPQHLRAVRQELSKIAATGFDGATVLAEYMRRMWVCAKTKIQSDVADRLKGQSSKLMTAGFTFGIPATWGERAAERMEKAIADSKITDGATFSDLILEPEAAGLAEFPHLDLGVGAFAPLPALSRRSDPSPTVSWIWTQQIPLARAANPLRHDRPLYRDQWQWNQDVGSCQTPITLPFAAFQARTDRDQPCIPIYSCEREVNGCRSIVKDIKVYKNPCQIRCMRPDQLGGSQSLQLRPRLNARQEIEFEVQADLEWMFKVEKLK</sequence>
<dbReference type="Gene3D" id="3.30.420.40">
    <property type="match status" value="1"/>
</dbReference>
<dbReference type="HOGENOM" id="CLU_762902_0_0_1"/>
<dbReference type="AlphaFoldDB" id="Q2H7H6"/>
<dbReference type="EMBL" id="CH408031">
    <property type="protein sequence ID" value="EAQ88770.1"/>
    <property type="molecule type" value="Genomic_DNA"/>
</dbReference>
<organism evidence="1 2">
    <name type="scientific">Chaetomium globosum (strain ATCC 6205 / CBS 148.51 / DSM 1962 / NBRC 6347 / NRRL 1970)</name>
    <name type="common">Soil fungus</name>
    <dbReference type="NCBI Taxonomy" id="306901"/>
    <lineage>
        <taxon>Eukaryota</taxon>
        <taxon>Fungi</taxon>
        <taxon>Dikarya</taxon>
        <taxon>Ascomycota</taxon>
        <taxon>Pezizomycotina</taxon>
        <taxon>Sordariomycetes</taxon>
        <taxon>Sordariomycetidae</taxon>
        <taxon>Sordariales</taxon>
        <taxon>Chaetomiaceae</taxon>
        <taxon>Chaetomium</taxon>
    </lineage>
</organism>
<dbReference type="GeneID" id="4389992"/>
<protein>
    <submittedName>
        <fullName evidence="1">Uncharacterized protein</fullName>
    </submittedName>
</protein>
<reference evidence="2" key="1">
    <citation type="journal article" date="2015" name="Genome Announc.">
        <title>Draft genome sequence of the cellulolytic fungus Chaetomium globosum.</title>
        <authorList>
            <person name="Cuomo C.A."/>
            <person name="Untereiner W.A."/>
            <person name="Ma L.-J."/>
            <person name="Grabherr M."/>
            <person name="Birren B.W."/>
        </authorList>
    </citation>
    <scope>NUCLEOTIDE SEQUENCE [LARGE SCALE GENOMIC DNA]</scope>
    <source>
        <strain evidence="2">ATCC 6205 / CBS 148.51 / DSM 1962 / NBRC 6347 / NRRL 1970</strain>
    </source>
</reference>
<dbReference type="Proteomes" id="UP000001056">
    <property type="component" value="Unassembled WGS sequence"/>
</dbReference>
<keyword evidence="2" id="KW-1185">Reference proteome</keyword>